<evidence type="ECO:0000259" key="3">
    <source>
        <dbReference type="Pfam" id="PF05649"/>
    </source>
</evidence>
<dbReference type="AlphaFoldDB" id="A0A0K8R4J8"/>
<dbReference type="InterPro" id="IPR000718">
    <property type="entry name" value="Peptidase_M13"/>
</dbReference>
<name>A0A0K8R4J8_IXORI</name>
<dbReference type="Pfam" id="PF05649">
    <property type="entry name" value="Peptidase_M13_N"/>
    <property type="match status" value="1"/>
</dbReference>
<keyword evidence="2" id="KW-0732">Signal</keyword>
<dbReference type="InterPro" id="IPR008753">
    <property type="entry name" value="Peptidase_M13_N"/>
</dbReference>
<dbReference type="InterPro" id="IPR024079">
    <property type="entry name" value="MetalloPept_cat_dom_sf"/>
</dbReference>
<evidence type="ECO:0000256" key="1">
    <source>
        <dbReference type="ARBA" id="ARBA00007357"/>
    </source>
</evidence>
<protein>
    <submittedName>
        <fullName evidence="4">Putative m13 family peptidase</fullName>
    </submittedName>
</protein>
<proteinExistence type="evidence at transcript level"/>
<reference evidence="4" key="1">
    <citation type="submission" date="2012-12" db="EMBL/GenBank/DDBJ databases">
        <title>Identification and characterization of a phenylalanine ammonia-lyase gene family in Isatis indigotica Fort.</title>
        <authorList>
            <person name="Liu Q."/>
            <person name="Chen J."/>
            <person name="Zhou X."/>
            <person name="Di P."/>
            <person name="Xiao Y."/>
            <person name="Xuan H."/>
            <person name="Zhang L."/>
            <person name="Chen W."/>
        </authorList>
    </citation>
    <scope>NUCLEOTIDE SEQUENCE</scope>
    <source>
        <tissue evidence="4">Salivary gland</tissue>
    </source>
</reference>
<dbReference type="PANTHER" id="PTHR11733:SF167">
    <property type="entry name" value="FI17812P1-RELATED"/>
    <property type="match status" value="1"/>
</dbReference>
<feature type="domain" description="Peptidase M13 N-terminal" evidence="3">
    <location>
        <begin position="52"/>
        <end position="193"/>
    </location>
</feature>
<feature type="signal peptide" evidence="2">
    <location>
        <begin position="1"/>
        <end position="18"/>
    </location>
</feature>
<dbReference type="GO" id="GO:0016485">
    <property type="term" value="P:protein processing"/>
    <property type="evidence" value="ECO:0007669"/>
    <property type="project" value="TreeGrafter"/>
</dbReference>
<comment type="similarity">
    <text evidence="1">Belongs to the peptidase M13 family.</text>
</comment>
<feature type="chain" id="PRO_5005515915" evidence="2">
    <location>
        <begin position="19"/>
        <end position="229"/>
    </location>
</feature>
<dbReference type="Gene3D" id="1.10.1380.10">
    <property type="entry name" value="Neutral endopeptidase , domain2"/>
    <property type="match status" value="1"/>
</dbReference>
<dbReference type="Gene3D" id="3.40.390.10">
    <property type="entry name" value="Collagenase (Catalytic Domain)"/>
    <property type="match status" value="1"/>
</dbReference>
<evidence type="ECO:0000313" key="4">
    <source>
        <dbReference type="EMBL" id="JAA65394.1"/>
    </source>
</evidence>
<dbReference type="GO" id="GO:0005886">
    <property type="term" value="C:plasma membrane"/>
    <property type="evidence" value="ECO:0007669"/>
    <property type="project" value="TreeGrafter"/>
</dbReference>
<dbReference type="EMBL" id="GADI01008414">
    <property type="protein sequence ID" value="JAA65394.1"/>
    <property type="molecule type" value="mRNA"/>
</dbReference>
<accession>A0A0K8R4J8</accession>
<evidence type="ECO:0000256" key="2">
    <source>
        <dbReference type="SAM" id="SignalP"/>
    </source>
</evidence>
<dbReference type="GO" id="GO:0004222">
    <property type="term" value="F:metalloendopeptidase activity"/>
    <property type="evidence" value="ECO:0007669"/>
    <property type="project" value="InterPro"/>
</dbReference>
<dbReference type="InterPro" id="IPR042089">
    <property type="entry name" value="Peptidase_M13_dom_2"/>
</dbReference>
<dbReference type="SUPFAM" id="SSF55486">
    <property type="entry name" value="Metalloproteases ('zincins'), catalytic domain"/>
    <property type="match status" value="1"/>
</dbReference>
<dbReference type="PROSITE" id="PS51885">
    <property type="entry name" value="NEPRILYSIN"/>
    <property type="match status" value="1"/>
</dbReference>
<organism evidence="4">
    <name type="scientific">Ixodes ricinus</name>
    <name type="common">Common tick</name>
    <name type="synonym">Acarus ricinus</name>
    <dbReference type="NCBI Taxonomy" id="34613"/>
    <lineage>
        <taxon>Eukaryota</taxon>
        <taxon>Metazoa</taxon>
        <taxon>Ecdysozoa</taxon>
        <taxon>Arthropoda</taxon>
        <taxon>Chelicerata</taxon>
        <taxon>Arachnida</taxon>
        <taxon>Acari</taxon>
        <taxon>Parasitiformes</taxon>
        <taxon>Ixodida</taxon>
        <taxon>Ixodoidea</taxon>
        <taxon>Ixodidae</taxon>
        <taxon>Ixodinae</taxon>
        <taxon>Ixodes</taxon>
    </lineage>
</organism>
<sequence length="229" mass="25492">MQANKLWWLFAALQVGWSIVVPPSDHNNVCTTPECKETAKRILSGMNSDINPCDDFYEFACGNYISQTAIPPKRTAVNRFVETMMKLEDEMKHVIKTNQPTAGTQTPRTKMDHIFKSCKKPDTTEAIEVKNLKAVLKDSGFASWPKVALAASQPKKQYYVINEQGCNGLFGISVEVNYFNPGTHAIFAATEDSLIDPKDNRKVTTLKEVEKLIGGTTLENNSPTPTPSY</sequence>
<dbReference type="PANTHER" id="PTHR11733">
    <property type="entry name" value="ZINC METALLOPROTEASE FAMILY M13 NEPRILYSIN-RELATED"/>
    <property type="match status" value="1"/>
</dbReference>